<dbReference type="EMBL" id="JABAIL010000003">
    <property type="protein sequence ID" value="NLR91770.1"/>
    <property type="molecule type" value="Genomic_DNA"/>
</dbReference>
<accession>A0A7X8SK73</accession>
<dbReference type="Proteomes" id="UP000585050">
    <property type="component" value="Unassembled WGS sequence"/>
</dbReference>
<evidence type="ECO:0000313" key="2">
    <source>
        <dbReference type="Proteomes" id="UP000585050"/>
    </source>
</evidence>
<reference evidence="1 2" key="1">
    <citation type="submission" date="2020-04" db="EMBL/GenBank/DDBJ databases">
        <title>Flammeovirga sp. SR4, a novel species isolated from seawater.</title>
        <authorList>
            <person name="Wang X."/>
        </authorList>
    </citation>
    <scope>NUCLEOTIDE SEQUENCE [LARGE SCALE GENOMIC DNA]</scope>
    <source>
        <strain evidence="1 2">SR4</strain>
    </source>
</reference>
<organism evidence="1 2">
    <name type="scientific">Flammeovirga agarivorans</name>
    <dbReference type="NCBI Taxonomy" id="2726742"/>
    <lineage>
        <taxon>Bacteria</taxon>
        <taxon>Pseudomonadati</taxon>
        <taxon>Bacteroidota</taxon>
        <taxon>Cytophagia</taxon>
        <taxon>Cytophagales</taxon>
        <taxon>Flammeovirgaceae</taxon>
        <taxon>Flammeovirga</taxon>
    </lineage>
</organism>
<proteinExistence type="predicted"/>
<keyword evidence="2" id="KW-1185">Reference proteome</keyword>
<gene>
    <name evidence="1" type="ORF">HGP29_11160</name>
</gene>
<protein>
    <submittedName>
        <fullName evidence="1">Uncharacterized protein</fullName>
    </submittedName>
</protein>
<dbReference type="RefSeq" id="WP_168882484.1">
    <property type="nucleotide sequence ID" value="NZ_JABAIL010000003.1"/>
</dbReference>
<comment type="caution">
    <text evidence="1">The sequence shown here is derived from an EMBL/GenBank/DDBJ whole genome shotgun (WGS) entry which is preliminary data.</text>
</comment>
<evidence type="ECO:0000313" key="1">
    <source>
        <dbReference type="EMBL" id="NLR91770.1"/>
    </source>
</evidence>
<name>A0A7X8SK73_9BACT</name>
<sequence>MLLQNYTDKELLEIGKVIFIELPFDKDILDKLSFLGYPAAKLNQGKLLQKRVAELDEEISYLMSTNEAVSIEGNVLVKTDHNVQIDGLIDTKTAYIQKLRSWIELFFVALSFCQVENSLLIKKLSKF</sequence>
<dbReference type="AlphaFoldDB" id="A0A7X8SK73"/>